<proteinExistence type="predicted"/>
<dbReference type="EMBL" id="JBHFFA010000003">
    <property type="protein sequence ID" value="KAL2633793.1"/>
    <property type="molecule type" value="Genomic_DNA"/>
</dbReference>
<evidence type="ECO:0000256" key="1">
    <source>
        <dbReference type="SAM" id="MobiDB-lite"/>
    </source>
</evidence>
<feature type="compositionally biased region" description="Basic and acidic residues" evidence="1">
    <location>
        <begin position="44"/>
        <end position="56"/>
    </location>
</feature>
<evidence type="ECO:0000313" key="3">
    <source>
        <dbReference type="EMBL" id="KAL2633793.1"/>
    </source>
</evidence>
<reference evidence="3 4" key="1">
    <citation type="submission" date="2024-09" db="EMBL/GenBank/DDBJ databases">
        <title>Chromosome-scale assembly of Riccia fluitans.</title>
        <authorList>
            <person name="Paukszto L."/>
            <person name="Sawicki J."/>
            <person name="Karawczyk K."/>
            <person name="Piernik-Szablinska J."/>
            <person name="Szczecinska M."/>
            <person name="Mazdziarz M."/>
        </authorList>
    </citation>
    <scope>NUCLEOTIDE SEQUENCE [LARGE SCALE GENOMIC DNA]</scope>
    <source>
        <strain evidence="3">Rf_01</strain>
        <tissue evidence="3">Aerial parts of the thallus</tissue>
    </source>
</reference>
<feature type="compositionally biased region" description="Polar residues" evidence="1">
    <location>
        <begin position="28"/>
        <end position="43"/>
    </location>
</feature>
<accession>A0ABD1YSY9</accession>
<feature type="domain" description="C17orf113 probable zinc finger" evidence="2">
    <location>
        <begin position="73"/>
        <end position="125"/>
    </location>
</feature>
<evidence type="ECO:0000259" key="2">
    <source>
        <dbReference type="Pfam" id="PF25431"/>
    </source>
</evidence>
<sequence>MSKRPTQQTLDKTGFTFIKVRRRKSRNVGESSGERSATMTATQQREEQSELSDEQKRIEHNRKKWQPGWKVIYDWLEFDYETSKVFCKTCTTVNAKTVWDKGGTLSLKCSAFLEHCSTDVHKESLVVVSLGPKPMERLLKV</sequence>
<feature type="region of interest" description="Disordered" evidence="1">
    <location>
        <begin position="22"/>
        <end position="56"/>
    </location>
</feature>
<protein>
    <recommendedName>
        <fullName evidence="2">C17orf113 probable zinc finger domain-containing protein</fullName>
    </recommendedName>
</protein>
<dbReference type="InterPro" id="IPR057456">
    <property type="entry name" value="Znf_C17orf113"/>
</dbReference>
<dbReference type="Proteomes" id="UP001605036">
    <property type="component" value="Unassembled WGS sequence"/>
</dbReference>
<gene>
    <name evidence="3" type="ORF">R1flu_005272</name>
</gene>
<comment type="caution">
    <text evidence="3">The sequence shown here is derived from an EMBL/GenBank/DDBJ whole genome shotgun (WGS) entry which is preliminary data.</text>
</comment>
<dbReference type="Pfam" id="PF25431">
    <property type="entry name" value="zf-C17orf113"/>
    <property type="match status" value="1"/>
</dbReference>
<organism evidence="3 4">
    <name type="scientific">Riccia fluitans</name>
    <dbReference type="NCBI Taxonomy" id="41844"/>
    <lineage>
        <taxon>Eukaryota</taxon>
        <taxon>Viridiplantae</taxon>
        <taxon>Streptophyta</taxon>
        <taxon>Embryophyta</taxon>
        <taxon>Marchantiophyta</taxon>
        <taxon>Marchantiopsida</taxon>
        <taxon>Marchantiidae</taxon>
        <taxon>Marchantiales</taxon>
        <taxon>Ricciaceae</taxon>
        <taxon>Riccia</taxon>
    </lineage>
</organism>
<dbReference type="AlphaFoldDB" id="A0ABD1YSY9"/>
<evidence type="ECO:0000313" key="4">
    <source>
        <dbReference type="Proteomes" id="UP001605036"/>
    </source>
</evidence>
<name>A0ABD1YSY9_9MARC</name>
<keyword evidence="4" id="KW-1185">Reference proteome</keyword>